<dbReference type="PANTHER" id="PTHR31619:SF5">
    <property type="entry name" value="4-HYDROXY-3-METHYLBUT-2-ENYL DIPHOSPHATE REDUCTASE, CHLOROPLASTIC"/>
    <property type="match status" value="1"/>
</dbReference>
<dbReference type="Gene3D" id="3.40.50.720">
    <property type="entry name" value="NAD(P)-binding Rossmann-like Domain"/>
    <property type="match status" value="1"/>
</dbReference>
<evidence type="ECO:0000256" key="12">
    <source>
        <dbReference type="ARBA" id="ARBA00046314"/>
    </source>
</evidence>
<reference evidence="17" key="2">
    <citation type="submission" date="2020-08" db="EMBL/GenBank/DDBJ databases">
        <title>Plant Genome Project.</title>
        <authorList>
            <person name="Zhang R.-G."/>
        </authorList>
    </citation>
    <scope>NUCLEOTIDE SEQUENCE</scope>
    <source>
        <strain evidence="17">Huo1</strain>
        <tissue evidence="17">Leaf</tissue>
    </source>
</reference>
<dbReference type="GO" id="GO:0051539">
    <property type="term" value="F:4 iron, 4 sulfur cluster binding"/>
    <property type="evidence" value="ECO:0007669"/>
    <property type="project" value="UniProtKB-KW"/>
</dbReference>
<keyword evidence="8" id="KW-0560">Oxidoreductase</keyword>
<evidence type="ECO:0000256" key="5">
    <source>
        <dbReference type="ARBA" id="ARBA00022640"/>
    </source>
</evidence>
<dbReference type="InterPro" id="IPR036291">
    <property type="entry name" value="NAD(P)-bd_dom_sf"/>
</dbReference>
<accession>A0A8X8XI96</accession>
<evidence type="ECO:0000256" key="14">
    <source>
        <dbReference type="ARBA" id="ARBA00047177"/>
    </source>
</evidence>
<dbReference type="AlphaFoldDB" id="A0A8X8XI96"/>
<dbReference type="NCBIfam" id="TIGR00216">
    <property type="entry name" value="ispH_lytB"/>
    <property type="match status" value="1"/>
</dbReference>
<dbReference type="Proteomes" id="UP000298416">
    <property type="component" value="Unassembled WGS sequence"/>
</dbReference>
<evidence type="ECO:0000256" key="3">
    <source>
        <dbReference type="ARBA" id="ARBA00022485"/>
    </source>
</evidence>
<evidence type="ECO:0000256" key="6">
    <source>
        <dbReference type="ARBA" id="ARBA00022723"/>
    </source>
</evidence>
<evidence type="ECO:0000256" key="15">
    <source>
        <dbReference type="SAM" id="MobiDB-lite"/>
    </source>
</evidence>
<evidence type="ECO:0000256" key="8">
    <source>
        <dbReference type="ARBA" id="ARBA00023002"/>
    </source>
</evidence>
<dbReference type="Gene3D" id="3.40.1010.20">
    <property type="entry name" value="4-hydroxy-3-methylbut-2-enyl diphosphate reductase, catalytic domain"/>
    <property type="match status" value="2"/>
</dbReference>
<comment type="pathway">
    <text evidence="11">Isoprenoid biosynthesis; isopentenyl diphosphate biosynthesis via DXP pathway; isopentenyl diphosphate from 1-deoxy-D-xylulose 5-phosphate: step 6/6.</text>
</comment>
<sequence>MAISLQFCRISTTTEIPLPKAKFSQLRRPSFLRCSAARGGDASSSAVEAESADFDSKVFRHNLTRSKNYNRKGFGHKEETLEQMSQEFTSDIIKKLKENGYQYTWGNVTVKLAEAYGFCWGVERAVQIAYEARKQFPSENIWLTNEVIHNPTVNERLEDMNVKIIPHHNGKKKFDVVDKGDVVVLPAFGAAVDEMRILNDKNVQIVDTTCPWVSKVWNTVEKHKKGEYTSIIHGKYSHEETVATASFAGKFVIVKNMKEATYVCDYILGGGLDGSSSTKEAFLEKFKFAISKGFDPDKDFEKVGIANQTTMLKGETEDIGKLVERTIMRKYGVENATEHFISFNTICDATQERQDAMYKLVDDPVDLILVVGGWNSSNTSHLQEISELRGIPSYWVDTEKRIGPGNKISHKLMHGELVEKENWLPEGPVTIGVTSGASTPDKVSLLRSCFPYQATNLFATSDNHLDMGFRASASPLISRVVQDVLEKLHCMQSPVVSSIPRSLPFEKPFSCGQSVFNLTASKKACLHARRIRFLDFGARSSEVKGVGMVHLTTDVPCFCSLGEGITTIRSQAQSATPSNGDQKDGNLVFVAGATGKVGSRTLRELLKLGLNVRAGVRSVQRAEPLVQSVRNLKLEDIAGGTQRKLVDDSGDTIDKLELVECDLEQLDRIKPALGNASIVICCIGASEKEVLDITGPYRIDYQATKNLIDAATSAKVEHFILVTSLGTNKVGFPAAILNLFWGVLIWKRKAEEALIASGLPYTIVRPGGMERPTDSFKETHNVTLSEEDTLFGGLVSNLQVAELLAFMAKNRSLSYCKVVEVIAETTAPLTPFRDLLKKIPSQRPDYNVKDKDESDQSPPVISDSKPSVEEPKLAEEEPKPAEEEPEQIKATKATPLSPYAAYEDLKPPTSPTPIASTGAGATKPEIVPAPASPTPSSVEASSSETSIEDVTPQTAPKKPHAYSPYINYEDLKPPSSPTPTFSSSKKETPVEVEPQLTGGNDVPTSPSPSSPTLSSNSEPEKPVDETPESHTEPKAKPLSPYTMYEEMKPPSTPTPSPN</sequence>
<evidence type="ECO:0000256" key="4">
    <source>
        <dbReference type="ARBA" id="ARBA00022528"/>
    </source>
</evidence>
<comment type="cofactor">
    <cofactor evidence="1">
        <name>[4Fe-4S] cluster</name>
        <dbReference type="ChEBI" id="CHEBI:49883"/>
    </cofactor>
</comment>
<name>A0A8X8XI96_SALSN</name>
<evidence type="ECO:0000313" key="18">
    <source>
        <dbReference type="Proteomes" id="UP000298416"/>
    </source>
</evidence>
<comment type="caution">
    <text evidence="17">The sequence shown here is derived from an EMBL/GenBank/DDBJ whole genome shotgun (WGS) entry which is preliminary data.</text>
</comment>
<feature type="domain" description="NAD(P)-binding" evidence="16">
    <location>
        <begin position="654"/>
        <end position="809"/>
    </location>
</feature>
<evidence type="ECO:0000256" key="2">
    <source>
        <dbReference type="ARBA" id="ARBA00004229"/>
    </source>
</evidence>
<reference evidence="17" key="1">
    <citation type="submission" date="2018-01" db="EMBL/GenBank/DDBJ databases">
        <authorList>
            <person name="Mao J.F."/>
        </authorList>
    </citation>
    <scope>NUCLEOTIDE SEQUENCE</scope>
    <source>
        <strain evidence="17">Huo1</strain>
        <tissue evidence="17">Leaf</tissue>
    </source>
</reference>
<dbReference type="GO" id="GO:0046872">
    <property type="term" value="F:metal ion binding"/>
    <property type="evidence" value="ECO:0007669"/>
    <property type="project" value="UniProtKB-KW"/>
</dbReference>
<dbReference type="InterPro" id="IPR016040">
    <property type="entry name" value="NAD(P)-bd_dom"/>
</dbReference>
<feature type="compositionally biased region" description="Basic and acidic residues" evidence="15">
    <location>
        <begin position="866"/>
        <end position="889"/>
    </location>
</feature>
<dbReference type="FunFam" id="3.40.50.720:FF:000499">
    <property type="entry name" value="Protein TIC 62, chloroplastic"/>
    <property type="match status" value="1"/>
</dbReference>
<keyword evidence="10" id="KW-0411">Iron-sulfur</keyword>
<organism evidence="17">
    <name type="scientific">Salvia splendens</name>
    <name type="common">Scarlet sage</name>
    <dbReference type="NCBI Taxonomy" id="180675"/>
    <lineage>
        <taxon>Eukaryota</taxon>
        <taxon>Viridiplantae</taxon>
        <taxon>Streptophyta</taxon>
        <taxon>Embryophyta</taxon>
        <taxon>Tracheophyta</taxon>
        <taxon>Spermatophyta</taxon>
        <taxon>Magnoliopsida</taxon>
        <taxon>eudicotyledons</taxon>
        <taxon>Gunneridae</taxon>
        <taxon>Pentapetalae</taxon>
        <taxon>asterids</taxon>
        <taxon>lamiids</taxon>
        <taxon>Lamiales</taxon>
        <taxon>Lamiaceae</taxon>
        <taxon>Nepetoideae</taxon>
        <taxon>Mentheae</taxon>
        <taxon>Salviinae</taxon>
        <taxon>Salvia</taxon>
        <taxon>Salvia subgen. Calosphace</taxon>
        <taxon>core Calosphace</taxon>
    </lineage>
</organism>
<dbReference type="SUPFAM" id="SSF51735">
    <property type="entry name" value="NAD(P)-binding Rossmann-fold domains"/>
    <property type="match status" value="1"/>
</dbReference>
<dbReference type="GO" id="GO:0050992">
    <property type="term" value="P:dimethylallyl diphosphate biosynthetic process"/>
    <property type="evidence" value="ECO:0007669"/>
    <property type="project" value="InterPro"/>
</dbReference>
<comment type="subcellular location">
    <subcellularLocation>
        <location evidence="2">Plastid</location>
        <location evidence="2">Chloroplast</location>
    </subcellularLocation>
</comment>
<feature type="region of interest" description="Disordered" evidence="15">
    <location>
        <begin position="843"/>
        <end position="1058"/>
    </location>
</feature>
<keyword evidence="6" id="KW-0479">Metal-binding</keyword>
<dbReference type="HAMAP" id="MF_00191">
    <property type="entry name" value="IspH"/>
    <property type="match status" value="1"/>
</dbReference>
<dbReference type="PANTHER" id="PTHR31619">
    <property type="entry name" value="4-HYDROXY-3-METHYLBUT-2-ENYL DIPHOSPHATE REDUCTASE, CHLOROPLASTIC"/>
    <property type="match status" value="1"/>
</dbReference>
<dbReference type="GO" id="GO:0019288">
    <property type="term" value="P:isopentenyl diphosphate biosynthetic process, methylerythritol 4-phosphate pathway"/>
    <property type="evidence" value="ECO:0007669"/>
    <property type="project" value="InterPro"/>
</dbReference>
<keyword evidence="9" id="KW-0408">Iron</keyword>
<keyword evidence="4" id="KW-0150">Chloroplast</keyword>
<evidence type="ECO:0000256" key="7">
    <source>
        <dbReference type="ARBA" id="ARBA00022946"/>
    </source>
</evidence>
<comment type="similarity">
    <text evidence="13">Belongs to the IspH family.</text>
</comment>
<evidence type="ECO:0000259" key="16">
    <source>
        <dbReference type="Pfam" id="PF13460"/>
    </source>
</evidence>
<evidence type="ECO:0000256" key="13">
    <source>
        <dbReference type="ARBA" id="ARBA00046335"/>
    </source>
</evidence>
<keyword evidence="5" id="KW-0934">Plastid</keyword>
<dbReference type="NCBIfam" id="NF009911">
    <property type="entry name" value="PRK13371.1"/>
    <property type="match status" value="1"/>
</dbReference>
<feature type="compositionally biased region" description="Low complexity" evidence="15">
    <location>
        <begin position="934"/>
        <end position="945"/>
    </location>
</feature>
<evidence type="ECO:0000256" key="10">
    <source>
        <dbReference type="ARBA" id="ARBA00023014"/>
    </source>
</evidence>
<dbReference type="Pfam" id="PF02401">
    <property type="entry name" value="LYTB"/>
    <property type="match status" value="1"/>
</dbReference>
<keyword evidence="7" id="KW-0809">Transit peptide</keyword>
<dbReference type="Gene3D" id="3.40.50.11270">
    <property type="match status" value="1"/>
</dbReference>
<evidence type="ECO:0000256" key="9">
    <source>
        <dbReference type="ARBA" id="ARBA00023004"/>
    </source>
</evidence>
<gene>
    <name evidence="17" type="ORF">SASPL_126071</name>
</gene>
<dbReference type="EMBL" id="PNBA02000009">
    <property type="protein sequence ID" value="KAG6413362.1"/>
    <property type="molecule type" value="Genomic_DNA"/>
</dbReference>
<dbReference type="CDD" id="cd05243">
    <property type="entry name" value="SDR_a5"/>
    <property type="match status" value="1"/>
</dbReference>
<keyword evidence="18" id="KW-1185">Reference proteome</keyword>
<evidence type="ECO:0000256" key="11">
    <source>
        <dbReference type="ARBA" id="ARBA00046313"/>
    </source>
</evidence>
<feature type="compositionally biased region" description="Basic and acidic residues" evidence="15">
    <location>
        <begin position="1018"/>
        <end position="1035"/>
    </location>
</feature>
<keyword evidence="3" id="KW-0004">4Fe-4S</keyword>
<evidence type="ECO:0000256" key="1">
    <source>
        <dbReference type="ARBA" id="ARBA00001966"/>
    </source>
</evidence>
<protein>
    <recommendedName>
        <fullName evidence="14">4-hydroxy-3-methylbut-2-enyl diphosphate reductase</fullName>
        <ecNumber evidence="14">1.17.7.4</ecNumber>
    </recommendedName>
</protein>
<evidence type="ECO:0000313" key="17">
    <source>
        <dbReference type="EMBL" id="KAG6413362.1"/>
    </source>
</evidence>
<dbReference type="Pfam" id="PF13460">
    <property type="entry name" value="NAD_binding_10"/>
    <property type="match status" value="1"/>
</dbReference>
<dbReference type="GO" id="GO:0051745">
    <property type="term" value="F:4-hydroxy-3-methylbut-2-enyl diphosphate reductase activity"/>
    <property type="evidence" value="ECO:0007669"/>
    <property type="project" value="UniProtKB-EC"/>
</dbReference>
<dbReference type="GO" id="GO:0009507">
    <property type="term" value="C:chloroplast"/>
    <property type="evidence" value="ECO:0007669"/>
    <property type="project" value="UniProtKB-SubCell"/>
</dbReference>
<dbReference type="InterPro" id="IPR003451">
    <property type="entry name" value="LytB/IspH"/>
</dbReference>
<dbReference type="CDD" id="cd13944">
    <property type="entry name" value="lytB_ispH"/>
    <property type="match status" value="1"/>
</dbReference>
<proteinExistence type="inferred from homology"/>
<dbReference type="EC" id="1.17.7.4" evidence="14"/>
<comment type="pathway">
    <text evidence="12">Isoprenoid biosynthesis; dimethylallyl diphosphate biosynthesis; dimethylallyl diphosphate from (2E)-4-hydroxy-3-methylbutenyl diphosphate: step 1/1.</text>
</comment>